<keyword evidence="2" id="KW-1185">Reference proteome</keyword>
<accession>A0ABV2KQU2</accession>
<comment type="caution">
    <text evidence="1">The sequence shown here is derived from an EMBL/GenBank/DDBJ whole genome shotgun (WGS) entry which is preliminary data.</text>
</comment>
<dbReference type="Gene3D" id="6.10.250.730">
    <property type="match status" value="1"/>
</dbReference>
<dbReference type="EMBL" id="JBEPMN010000012">
    <property type="protein sequence ID" value="MET3662479.1"/>
    <property type="molecule type" value="Genomic_DNA"/>
</dbReference>
<dbReference type="RefSeq" id="WP_354152332.1">
    <property type="nucleotide sequence ID" value="NZ_JBEPMN010000012.1"/>
</dbReference>
<evidence type="ECO:0000313" key="1">
    <source>
        <dbReference type="EMBL" id="MET3662479.1"/>
    </source>
</evidence>
<gene>
    <name evidence="1" type="ORF">ABID44_002817</name>
</gene>
<dbReference type="Proteomes" id="UP001549143">
    <property type="component" value="Unassembled WGS sequence"/>
</dbReference>
<evidence type="ECO:0000313" key="2">
    <source>
        <dbReference type="Proteomes" id="UP001549143"/>
    </source>
</evidence>
<dbReference type="InterPro" id="IPR010385">
    <property type="entry name" value="DUF982"/>
</dbReference>
<evidence type="ECO:0008006" key="3">
    <source>
        <dbReference type="Google" id="ProtNLM"/>
    </source>
</evidence>
<sequence>MQWFTTSIWVRQEGLDVLPLETVEGAREYLDEWRADRRTPLFYAASNKIDEALKGSISPGEARSVVMLFLKEVDALGEATID</sequence>
<name>A0ABV2KQU2_9HYPH</name>
<organism evidence="1 2">
    <name type="scientific">Aquamicrobium ahrensii</name>
    <dbReference type="NCBI Taxonomy" id="469551"/>
    <lineage>
        <taxon>Bacteria</taxon>
        <taxon>Pseudomonadati</taxon>
        <taxon>Pseudomonadota</taxon>
        <taxon>Alphaproteobacteria</taxon>
        <taxon>Hyphomicrobiales</taxon>
        <taxon>Phyllobacteriaceae</taxon>
        <taxon>Aquamicrobium</taxon>
    </lineage>
</organism>
<dbReference type="Pfam" id="PF06169">
    <property type="entry name" value="DUF982"/>
    <property type="match status" value="1"/>
</dbReference>
<reference evidence="1 2" key="1">
    <citation type="submission" date="2024-06" db="EMBL/GenBank/DDBJ databases">
        <title>Genomic Encyclopedia of Type Strains, Phase IV (KMG-IV): sequencing the most valuable type-strain genomes for metagenomic binning, comparative biology and taxonomic classification.</title>
        <authorList>
            <person name="Goeker M."/>
        </authorList>
    </citation>
    <scope>NUCLEOTIDE SEQUENCE [LARGE SCALE GENOMIC DNA]</scope>
    <source>
        <strain evidence="1 2">DSM 19730</strain>
    </source>
</reference>
<protein>
    <recommendedName>
        <fullName evidence="3">DUF982 domain-containing protein</fullName>
    </recommendedName>
</protein>
<proteinExistence type="predicted"/>